<reference evidence="1 2" key="1">
    <citation type="journal article" date="2021" name="J. Hered.">
        <title>A chromosome-level genome assembly of the parasitoid wasp, Cotesia glomerata (Hymenoptera: Braconidae).</title>
        <authorList>
            <person name="Pinto B.J."/>
            <person name="Weis J.J."/>
            <person name="Gamble T."/>
            <person name="Ode P.J."/>
            <person name="Paul R."/>
            <person name="Zaspel J.M."/>
        </authorList>
    </citation>
    <scope>NUCLEOTIDE SEQUENCE [LARGE SCALE GENOMIC DNA]</scope>
    <source>
        <strain evidence="1">CgM1</strain>
    </source>
</reference>
<sequence>MVTDAFSRRIRLTPPRAIRENNRPDGVGGLTTIDTHSHQESQFIDAYPEIPHLFSDASVLEPLQQHCLLLQSVIVTMTITKYDLVVTLISVECINPFIACCVLQTVPITVSLMMSSDITYRSTLSDTL</sequence>
<accession>A0AAV7ICU5</accession>
<evidence type="ECO:0000313" key="2">
    <source>
        <dbReference type="Proteomes" id="UP000826195"/>
    </source>
</evidence>
<dbReference type="AlphaFoldDB" id="A0AAV7ICU5"/>
<keyword evidence="2" id="KW-1185">Reference proteome</keyword>
<comment type="caution">
    <text evidence="1">The sequence shown here is derived from an EMBL/GenBank/DDBJ whole genome shotgun (WGS) entry which is preliminary data.</text>
</comment>
<name>A0AAV7ICU5_COTGL</name>
<proteinExistence type="predicted"/>
<protein>
    <submittedName>
        <fullName evidence="1">Uncharacterized protein</fullName>
    </submittedName>
</protein>
<evidence type="ECO:0000313" key="1">
    <source>
        <dbReference type="EMBL" id="KAH0548937.1"/>
    </source>
</evidence>
<dbReference type="Proteomes" id="UP000826195">
    <property type="component" value="Unassembled WGS sequence"/>
</dbReference>
<dbReference type="EMBL" id="JAHXZJ010001864">
    <property type="protein sequence ID" value="KAH0548937.1"/>
    <property type="molecule type" value="Genomic_DNA"/>
</dbReference>
<gene>
    <name evidence="1" type="ORF">KQX54_004528</name>
</gene>
<organism evidence="1 2">
    <name type="scientific">Cotesia glomerata</name>
    <name type="common">Lepidopteran parasitic wasp</name>
    <name type="synonym">Apanteles glomeratus</name>
    <dbReference type="NCBI Taxonomy" id="32391"/>
    <lineage>
        <taxon>Eukaryota</taxon>
        <taxon>Metazoa</taxon>
        <taxon>Ecdysozoa</taxon>
        <taxon>Arthropoda</taxon>
        <taxon>Hexapoda</taxon>
        <taxon>Insecta</taxon>
        <taxon>Pterygota</taxon>
        <taxon>Neoptera</taxon>
        <taxon>Endopterygota</taxon>
        <taxon>Hymenoptera</taxon>
        <taxon>Apocrita</taxon>
        <taxon>Ichneumonoidea</taxon>
        <taxon>Braconidae</taxon>
        <taxon>Microgastrinae</taxon>
        <taxon>Cotesia</taxon>
    </lineage>
</organism>